<organism evidence="6 7">
    <name type="scientific">Anisodus acutangulus</name>
    <dbReference type="NCBI Taxonomy" id="402998"/>
    <lineage>
        <taxon>Eukaryota</taxon>
        <taxon>Viridiplantae</taxon>
        <taxon>Streptophyta</taxon>
        <taxon>Embryophyta</taxon>
        <taxon>Tracheophyta</taxon>
        <taxon>Spermatophyta</taxon>
        <taxon>Magnoliopsida</taxon>
        <taxon>eudicotyledons</taxon>
        <taxon>Gunneridae</taxon>
        <taxon>Pentapetalae</taxon>
        <taxon>asterids</taxon>
        <taxon>lamiids</taxon>
        <taxon>Solanales</taxon>
        <taxon>Solanaceae</taxon>
        <taxon>Solanoideae</taxon>
        <taxon>Hyoscyameae</taxon>
        <taxon>Anisodus</taxon>
    </lineage>
</organism>
<dbReference type="EMBL" id="JAJAGQ010000010">
    <property type="protein sequence ID" value="KAJ8550898.1"/>
    <property type="molecule type" value="Genomic_DNA"/>
</dbReference>
<dbReference type="AlphaFoldDB" id="A0A9Q1RAT6"/>
<dbReference type="PANTHER" id="PTHR17224">
    <property type="entry name" value="PEPTIDYL-TRNA HYDROLASE"/>
    <property type="match status" value="1"/>
</dbReference>
<dbReference type="Proteomes" id="UP001152561">
    <property type="component" value="Unassembled WGS sequence"/>
</dbReference>
<evidence type="ECO:0000256" key="3">
    <source>
        <dbReference type="ARBA" id="ARBA00022801"/>
    </source>
</evidence>
<keyword evidence="4" id="KW-0694">RNA-binding</keyword>
<keyword evidence="2" id="KW-0820">tRNA-binding</keyword>
<comment type="similarity">
    <text evidence="5">Belongs to the PTH family.</text>
</comment>
<dbReference type="SUPFAM" id="SSF53178">
    <property type="entry name" value="Peptidyl-tRNA hydrolase-like"/>
    <property type="match status" value="1"/>
</dbReference>
<dbReference type="EC" id="3.1.1.29" evidence="1"/>
<evidence type="ECO:0000313" key="7">
    <source>
        <dbReference type="Proteomes" id="UP001152561"/>
    </source>
</evidence>
<proteinExistence type="inferred from homology"/>
<dbReference type="Pfam" id="PF01195">
    <property type="entry name" value="Pept_tRNA_hydro"/>
    <property type="match status" value="1"/>
</dbReference>
<protein>
    <recommendedName>
        <fullName evidence="1">peptidyl-tRNA hydrolase</fullName>
        <ecNumber evidence="1">3.1.1.29</ecNumber>
    </recommendedName>
</protein>
<gene>
    <name evidence="6" type="ORF">K7X08_000268</name>
</gene>
<dbReference type="OrthoDB" id="1711136at2759"/>
<keyword evidence="3" id="KW-0378">Hydrolase</keyword>
<dbReference type="InterPro" id="IPR036416">
    <property type="entry name" value="Pept_tRNA_hydro_sf"/>
</dbReference>
<dbReference type="InterPro" id="IPR018171">
    <property type="entry name" value="Pept_tRNA_hydro_CS"/>
</dbReference>
<dbReference type="Gene3D" id="3.40.50.1470">
    <property type="entry name" value="Peptidyl-tRNA hydrolase"/>
    <property type="match status" value="2"/>
</dbReference>
<evidence type="ECO:0000256" key="5">
    <source>
        <dbReference type="ARBA" id="ARBA00038063"/>
    </source>
</evidence>
<keyword evidence="7" id="KW-1185">Reference proteome</keyword>
<dbReference type="GO" id="GO:0004045">
    <property type="term" value="F:peptidyl-tRNA hydrolase activity"/>
    <property type="evidence" value="ECO:0007669"/>
    <property type="project" value="UniProtKB-EC"/>
</dbReference>
<dbReference type="GO" id="GO:0000049">
    <property type="term" value="F:tRNA binding"/>
    <property type="evidence" value="ECO:0007669"/>
    <property type="project" value="UniProtKB-KW"/>
</dbReference>
<dbReference type="PANTHER" id="PTHR17224:SF1">
    <property type="entry name" value="PEPTIDYL-TRNA HYDROLASE"/>
    <property type="match status" value="1"/>
</dbReference>
<evidence type="ECO:0000256" key="4">
    <source>
        <dbReference type="ARBA" id="ARBA00022884"/>
    </source>
</evidence>
<evidence type="ECO:0000256" key="2">
    <source>
        <dbReference type="ARBA" id="ARBA00022555"/>
    </source>
</evidence>
<evidence type="ECO:0000313" key="6">
    <source>
        <dbReference type="EMBL" id="KAJ8550898.1"/>
    </source>
</evidence>
<dbReference type="InterPro" id="IPR001328">
    <property type="entry name" value="Pept_tRNA_hydro"/>
</dbReference>
<dbReference type="PROSITE" id="PS01196">
    <property type="entry name" value="PEPT_TRNA_HYDROL_2"/>
    <property type="match status" value="1"/>
</dbReference>
<accession>A0A9Q1RAT6</accession>
<comment type="caution">
    <text evidence="6">The sequence shown here is derived from an EMBL/GenBank/DDBJ whole genome shotgun (WGS) entry which is preliminary data.</text>
</comment>
<name>A0A9Q1RAT6_9SOLA</name>
<reference evidence="7" key="1">
    <citation type="journal article" date="2023" name="Proc. Natl. Acad. Sci. U.S.A.">
        <title>Genomic and structural basis for evolution of tropane alkaloid biosynthesis.</title>
        <authorList>
            <person name="Wanga Y.-J."/>
            <person name="Taina T."/>
            <person name="Yua J.-Y."/>
            <person name="Lia J."/>
            <person name="Xua B."/>
            <person name="Chenc J."/>
            <person name="D'Auriad J.C."/>
            <person name="Huanga J.-P."/>
            <person name="Huanga S.-X."/>
        </authorList>
    </citation>
    <scope>NUCLEOTIDE SEQUENCE [LARGE SCALE GENOMIC DNA]</scope>
    <source>
        <strain evidence="7">cv. KIB-2019</strain>
    </source>
</reference>
<evidence type="ECO:0000256" key="1">
    <source>
        <dbReference type="ARBA" id="ARBA00013260"/>
    </source>
</evidence>
<sequence length="128" mass="14229">MSTSTSQAPQPEKKPRVGFEMIDTMADAEGISMGSVSFKAQFGKGFIGDVPVMLAKPQTFMNASGGYGGHNGMRSIMNHLKGNRDFPRLRIGIGRPPGKMDPASFVLRAFNRQELKSWTSRYKMVWKR</sequence>